<keyword evidence="5 7" id="KW-1133">Transmembrane helix</keyword>
<feature type="transmembrane region" description="Helical" evidence="7">
    <location>
        <begin position="93"/>
        <end position="118"/>
    </location>
</feature>
<keyword evidence="10" id="KW-1185">Reference proteome</keyword>
<gene>
    <name evidence="9" type="ORF">GKO32_11230</name>
</gene>
<reference evidence="9 10" key="1">
    <citation type="submission" date="2019-11" db="EMBL/GenBank/DDBJ databases">
        <title>Draft genome of Amycolatopsis RM579.</title>
        <authorList>
            <person name="Duangmal K."/>
            <person name="Mingma R."/>
        </authorList>
    </citation>
    <scope>NUCLEOTIDE SEQUENCE [LARGE SCALE GENOMIC DNA]</scope>
    <source>
        <strain evidence="9 10">RM579</strain>
    </source>
</reference>
<name>A0A6N7YNI9_9PSEU</name>
<dbReference type="RefSeq" id="WP_154756767.1">
    <property type="nucleotide sequence ID" value="NZ_WMBA01000013.1"/>
</dbReference>
<feature type="transmembrane region" description="Helical" evidence="7">
    <location>
        <begin position="215"/>
        <end position="233"/>
    </location>
</feature>
<evidence type="ECO:0000256" key="3">
    <source>
        <dbReference type="ARBA" id="ARBA00022475"/>
    </source>
</evidence>
<keyword evidence="2" id="KW-0813">Transport</keyword>
<dbReference type="PANTHER" id="PTHR42718:SF46">
    <property type="entry name" value="BLR6921 PROTEIN"/>
    <property type="match status" value="1"/>
</dbReference>
<evidence type="ECO:0000313" key="9">
    <source>
        <dbReference type="EMBL" id="MTD54545.1"/>
    </source>
</evidence>
<feature type="transmembrane region" description="Helical" evidence="7">
    <location>
        <begin position="420"/>
        <end position="441"/>
    </location>
</feature>
<dbReference type="EMBL" id="WMBA01000013">
    <property type="protein sequence ID" value="MTD54545.1"/>
    <property type="molecule type" value="Genomic_DNA"/>
</dbReference>
<dbReference type="PANTHER" id="PTHR42718">
    <property type="entry name" value="MAJOR FACILITATOR SUPERFAMILY MULTIDRUG TRANSPORTER MFSC"/>
    <property type="match status" value="1"/>
</dbReference>
<evidence type="ECO:0000313" key="10">
    <source>
        <dbReference type="Proteomes" id="UP000440096"/>
    </source>
</evidence>
<evidence type="ECO:0000256" key="1">
    <source>
        <dbReference type="ARBA" id="ARBA00004651"/>
    </source>
</evidence>
<feature type="transmembrane region" description="Helical" evidence="7">
    <location>
        <begin position="348"/>
        <end position="367"/>
    </location>
</feature>
<feature type="transmembrane region" description="Helical" evidence="7">
    <location>
        <begin position="373"/>
        <end position="399"/>
    </location>
</feature>
<dbReference type="InterPro" id="IPR020846">
    <property type="entry name" value="MFS_dom"/>
</dbReference>
<dbReference type="Pfam" id="PF07690">
    <property type="entry name" value="MFS_1"/>
    <property type="match status" value="1"/>
</dbReference>
<feature type="domain" description="Major facilitator superfamily (MFS) profile" evidence="8">
    <location>
        <begin position="28"/>
        <end position="484"/>
    </location>
</feature>
<feature type="transmembrane region" description="Helical" evidence="7">
    <location>
        <begin position="124"/>
        <end position="144"/>
    </location>
</feature>
<dbReference type="PRINTS" id="PR01036">
    <property type="entry name" value="TCRTETB"/>
</dbReference>
<dbReference type="InterPro" id="IPR036259">
    <property type="entry name" value="MFS_trans_sf"/>
</dbReference>
<dbReference type="InterPro" id="IPR004638">
    <property type="entry name" value="EmrB-like"/>
</dbReference>
<accession>A0A6N7YNI9</accession>
<dbReference type="Proteomes" id="UP000440096">
    <property type="component" value="Unassembled WGS sequence"/>
</dbReference>
<dbReference type="InterPro" id="IPR011701">
    <property type="entry name" value="MFS"/>
</dbReference>
<keyword evidence="3" id="KW-1003">Cell membrane</keyword>
<feature type="transmembrane region" description="Helical" evidence="7">
    <location>
        <begin position="319"/>
        <end position="341"/>
    </location>
</feature>
<keyword evidence="4 7" id="KW-0812">Transmembrane</keyword>
<dbReference type="GO" id="GO:0022857">
    <property type="term" value="F:transmembrane transporter activity"/>
    <property type="evidence" value="ECO:0007669"/>
    <property type="project" value="InterPro"/>
</dbReference>
<dbReference type="SUPFAM" id="SSF103473">
    <property type="entry name" value="MFS general substrate transporter"/>
    <property type="match status" value="1"/>
</dbReference>
<sequence>MTTPDTTDTPAGAAPPEGTRAHRLRWWTLAVIAIAQLMVILDTSIVNIALPSAQQGLGFSDASRQWIVTAYALAFGSLLLLGGRLADLFGRKVTFLVGLAGFALASAVGGAAVNFAMLVTARTVQGLFAALLAPTALALVATTFRDPAERGKAFGIFGALGAAGGAIGLLLGGLLTQSLDWRWCLYVNLVFVVVAFVGGLVLLERNETGERPKLDLTGTVLVSLGLFAVVLGFADAESEGWGSPATWGVLVAGAVLLVAFVLWQRRAPSPLLPLRVLLDRNRGASFLALLIAGVGMFGATLFLTYYLQLNLGYSPIMTGVAFLPMVVAIVIASTLAAGILAPRFGPKPVVPVGMALAALAFGWLTTLDLDSGYLALLPGLVVLGLGLGAVMSTAISMATGGVAETDAGAASAAVNTVQQIGGSIGTALLNTIALSAAASYLATHDGAGEGPRAAVHSYAAAYSWSAGLFVIGVVVTALLYRRERRTVSAPDAADSVAA</sequence>
<dbReference type="PROSITE" id="PS50850">
    <property type="entry name" value="MFS"/>
    <property type="match status" value="1"/>
</dbReference>
<feature type="transmembrane region" description="Helical" evidence="7">
    <location>
        <begin position="26"/>
        <end position="50"/>
    </location>
</feature>
<dbReference type="AlphaFoldDB" id="A0A6N7YNI9"/>
<evidence type="ECO:0000256" key="5">
    <source>
        <dbReference type="ARBA" id="ARBA00022989"/>
    </source>
</evidence>
<feature type="transmembrane region" description="Helical" evidence="7">
    <location>
        <begin position="62"/>
        <end position="81"/>
    </location>
</feature>
<evidence type="ECO:0000256" key="7">
    <source>
        <dbReference type="SAM" id="Phobius"/>
    </source>
</evidence>
<evidence type="ECO:0000256" key="2">
    <source>
        <dbReference type="ARBA" id="ARBA00022448"/>
    </source>
</evidence>
<dbReference type="InterPro" id="IPR005829">
    <property type="entry name" value="Sugar_transporter_CS"/>
</dbReference>
<feature type="transmembrane region" description="Helical" evidence="7">
    <location>
        <begin position="284"/>
        <end position="307"/>
    </location>
</feature>
<dbReference type="GO" id="GO:0005886">
    <property type="term" value="C:plasma membrane"/>
    <property type="evidence" value="ECO:0007669"/>
    <property type="project" value="UniProtKB-SubCell"/>
</dbReference>
<dbReference type="PROSITE" id="PS00216">
    <property type="entry name" value="SUGAR_TRANSPORT_1"/>
    <property type="match status" value="1"/>
</dbReference>
<comment type="subcellular location">
    <subcellularLocation>
        <location evidence="1">Cell membrane</location>
        <topology evidence="1">Multi-pass membrane protein</topology>
    </subcellularLocation>
</comment>
<evidence type="ECO:0000256" key="4">
    <source>
        <dbReference type="ARBA" id="ARBA00022692"/>
    </source>
</evidence>
<feature type="transmembrane region" description="Helical" evidence="7">
    <location>
        <begin position="245"/>
        <end position="263"/>
    </location>
</feature>
<evidence type="ECO:0000259" key="8">
    <source>
        <dbReference type="PROSITE" id="PS50850"/>
    </source>
</evidence>
<dbReference type="Gene3D" id="1.20.1250.20">
    <property type="entry name" value="MFS general substrate transporter like domains"/>
    <property type="match status" value="1"/>
</dbReference>
<keyword evidence="6 7" id="KW-0472">Membrane</keyword>
<feature type="transmembrane region" description="Helical" evidence="7">
    <location>
        <begin position="185"/>
        <end position="203"/>
    </location>
</feature>
<protein>
    <submittedName>
        <fullName evidence="9">DHA2 family efflux MFS transporter permease subunit</fullName>
    </submittedName>
</protein>
<organism evidence="9 10">
    <name type="scientific">Amycolatopsis pithecellobii</name>
    <dbReference type="NCBI Taxonomy" id="664692"/>
    <lineage>
        <taxon>Bacteria</taxon>
        <taxon>Bacillati</taxon>
        <taxon>Actinomycetota</taxon>
        <taxon>Actinomycetes</taxon>
        <taxon>Pseudonocardiales</taxon>
        <taxon>Pseudonocardiaceae</taxon>
        <taxon>Amycolatopsis</taxon>
    </lineage>
</organism>
<feature type="transmembrane region" description="Helical" evidence="7">
    <location>
        <begin position="461"/>
        <end position="480"/>
    </location>
</feature>
<dbReference type="NCBIfam" id="TIGR00711">
    <property type="entry name" value="efflux_EmrB"/>
    <property type="match status" value="1"/>
</dbReference>
<feature type="transmembrane region" description="Helical" evidence="7">
    <location>
        <begin position="156"/>
        <end position="179"/>
    </location>
</feature>
<proteinExistence type="predicted"/>
<dbReference type="OrthoDB" id="4080117at2"/>
<comment type="caution">
    <text evidence="9">The sequence shown here is derived from an EMBL/GenBank/DDBJ whole genome shotgun (WGS) entry which is preliminary data.</text>
</comment>
<evidence type="ECO:0000256" key="6">
    <source>
        <dbReference type="ARBA" id="ARBA00023136"/>
    </source>
</evidence>
<dbReference type="Gene3D" id="1.20.1720.10">
    <property type="entry name" value="Multidrug resistance protein D"/>
    <property type="match status" value="1"/>
</dbReference>